<feature type="compositionally biased region" description="Polar residues" evidence="1">
    <location>
        <begin position="501"/>
        <end position="513"/>
    </location>
</feature>
<gene>
    <name evidence="2" type="ORF">C8Q71DRAFT_863817</name>
</gene>
<dbReference type="RefSeq" id="XP_047772313.1">
    <property type="nucleotide sequence ID" value="XM_047928237.1"/>
</dbReference>
<feature type="region of interest" description="Disordered" evidence="1">
    <location>
        <begin position="714"/>
        <end position="940"/>
    </location>
</feature>
<feature type="compositionally biased region" description="Basic and acidic residues" evidence="1">
    <location>
        <begin position="166"/>
        <end position="186"/>
    </location>
</feature>
<feature type="compositionally biased region" description="Acidic residues" evidence="1">
    <location>
        <begin position="268"/>
        <end position="285"/>
    </location>
</feature>
<feature type="compositionally biased region" description="Basic and acidic residues" evidence="1">
    <location>
        <begin position="148"/>
        <end position="159"/>
    </location>
</feature>
<feature type="region of interest" description="Disordered" evidence="1">
    <location>
        <begin position="1"/>
        <end position="27"/>
    </location>
</feature>
<feature type="compositionally biased region" description="Acidic residues" evidence="1">
    <location>
        <begin position="205"/>
        <end position="224"/>
    </location>
</feature>
<feature type="region of interest" description="Disordered" evidence="1">
    <location>
        <begin position="615"/>
        <end position="697"/>
    </location>
</feature>
<keyword evidence="3" id="KW-1185">Reference proteome</keyword>
<feature type="compositionally biased region" description="Basic residues" evidence="1">
    <location>
        <begin position="291"/>
        <end position="307"/>
    </location>
</feature>
<feature type="compositionally biased region" description="Polar residues" evidence="1">
    <location>
        <begin position="636"/>
        <end position="660"/>
    </location>
</feature>
<sequence>MSSAAATSRSPTRQGGDAGSDDEDAREFVPVKWTDMPEYITTVEQEIVGLMGGPSVTEEQDKKIDDKTRDQFRVKVGLFGHNIVHHFTEGRYFAVSRFLASALTELAHANQHGIPIEFSWVSEIDERIAHHWLLFPPNHPRHHFHLQMREHQEAAEKRATAKRGAKILEESEARKEATRAAQEKKTGLKGPKGAPPGKRFRELDGDSNEEDGGEVDQLDDDHDEEMVRKTLQLKKGKGKAREVPPTPPANEDEGPSGGNPAAIQEGGQDVDNEEEEEQEEQEEQEEGKSKGILKNKQKPMPKKTKAKPAREGWVMPTTRASRRPELTRPSEWPCTACKGNVRCTISTVTKKPAKGKGRGKVKRPACDWCFFKKRKCVPIDPGAPGLAADDEDKDDEEADEEEQRGRRRGRSPPGERRERNEGGAAGPSGTRKSSRARRTPSRGPETITKQPEPSRAQSRSRGPAPPSKRARSKSASRAPSPPAKRHRAKSKTPGAAPEDAVQSQPSSATPNVQTQALAPDISRFYPIVPGQAGLANPVAPANPGELAGQVSELQRCNGALAQRLGAAEHRSLRLHERVETLEDIAFIFHRFNTADVQPRLPELRMVNLRQDHLACPHRSSPRQDVPVPRSGLIMQPGNQSTEPLTDDPTNVGPNAEGASTRNEHDHPATTLATHAASGNDGAPPVAEPSNMDAVGEPDTDIVMAGAEQDIIPDSQEVPVHPEQEPAQVKSTGNGSSASVETDTVRQDVEMKDAQEDSQHSQVPAAAPTPSEHAQVNSRGQSPSERHNEQQAGPVLEPTPGGRDVNRRSPSPPGHADVPTSEPPQLFEGSVTPAQQLDPAGKSSESAGELSTGIPATVESGMNPSTHIGEAASAQLVTEQSNKPLAATPNGSEDPPLNVAQMGLQQAVAGGDGRQTGHSGALDPGMDTAGQPTESRNVRFA</sequence>
<accession>A0ABQ8JX65</accession>
<evidence type="ECO:0000313" key="3">
    <source>
        <dbReference type="Proteomes" id="UP000814176"/>
    </source>
</evidence>
<organism evidence="2 3">
    <name type="scientific">Rhodofomes roseus</name>
    <dbReference type="NCBI Taxonomy" id="34475"/>
    <lineage>
        <taxon>Eukaryota</taxon>
        <taxon>Fungi</taxon>
        <taxon>Dikarya</taxon>
        <taxon>Basidiomycota</taxon>
        <taxon>Agaricomycotina</taxon>
        <taxon>Agaricomycetes</taxon>
        <taxon>Polyporales</taxon>
        <taxon>Rhodofomes</taxon>
    </lineage>
</organism>
<feature type="region of interest" description="Disordered" evidence="1">
    <location>
        <begin position="376"/>
        <end position="513"/>
    </location>
</feature>
<comment type="caution">
    <text evidence="2">The sequence shown here is derived from an EMBL/GenBank/DDBJ whole genome shotgun (WGS) entry which is preliminary data.</text>
</comment>
<feature type="compositionally biased region" description="Low complexity" evidence="1">
    <location>
        <begin position="1"/>
        <end position="13"/>
    </location>
</feature>
<feature type="region of interest" description="Disordered" evidence="1">
    <location>
        <begin position="148"/>
        <end position="334"/>
    </location>
</feature>
<dbReference type="EMBL" id="JADCUA010000051">
    <property type="protein sequence ID" value="KAH9828642.1"/>
    <property type="molecule type" value="Genomic_DNA"/>
</dbReference>
<feature type="compositionally biased region" description="Polar residues" evidence="1">
    <location>
        <begin position="447"/>
        <end position="460"/>
    </location>
</feature>
<reference evidence="2 3" key="1">
    <citation type="journal article" date="2021" name="Environ. Microbiol.">
        <title>Gene family expansions and transcriptome signatures uncover fungal adaptations to wood decay.</title>
        <authorList>
            <person name="Hage H."/>
            <person name="Miyauchi S."/>
            <person name="Viragh M."/>
            <person name="Drula E."/>
            <person name="Min B."/>
            <person name="Chaduli D."/>
            <person name="Navarro D."/>
            <person name="Favel A."/>
            <person name="Norest M."/>
            <person name="Lesage-Meessen L."/>
            <person name="Balint B."/>
            <person name="Merenyi Z."/>
            <person name="de Eugenio L."/>
            <person name="Morin E."/>
            <person name="Martinez A.T."/>
            <person name="Baldrian P."/>
            <person name="Stursova M."/>
            <person name="Martinez M.J."/>
            <person name="Novotny C."/>
            <person name="Magnuson J.K."/>
            <person name="Spatafora J.W."/>
            <person name="Maurice S."/>
            <person name="Pangilinan J."/>
            <person name="Andreopoulos W."/>
            <person name="LaButti K."/>
            <person name="Hundley H."/>
            <person name="Na H."/>
            <person name="Kuo A."/>
            <person name="Barry K."/>
            <person name="Lipzen A."/>
            <person name="Henrissat B."/>
            <person name="Riley R."/>
            <person name="Ahrendt S."/>
            <person name="Nagy L.G."/>
            <person name="Grigoriev I.V."/>
            <person name="Martin F."/>
            <person name="Rosso M.N."/>
        </authorList>
    </citation>
    <scope>NUCLEOTIDE SEQUENCE [LARGE SCALE GENOMIC DNA]</scope>
    <source>
        <strain evidence="2 3">CIRM-BRFM 1785</strain>
    </source>
</reference>
<feature type="compositionally biased region" description="Low complexity" evidence="1">
    <location>
        <begin position="188"/>
        <end position="197"/>
    </location>
</feature>
<proteinExistence type="predicted"/>
<protein>
    <submittedName>
        <fullName evidence="2">Uncharacterized protein</fullName>
    </submittedName>
</protein>
<feature type="compositionally biased region" description="Basic and acidic residues" evidence="1">
    <location>
        <begin position="742"/>
        <end position="758"/>
    </location>
</feature>
<feature type="compositionally biased region" description="Polar residues" evidence="1">
    <location>
        <begin position="771"/>
        <end position="782"/>
    </location>
</feature>
<feature type="compositionally biased region" description="Acidic residues" evidence="1">
    <location>
        <begin position="388"/>
        <end position="402"/>
    </location>
</feature>
<feature type="compositionally biased region" description="Polar residues" evidence="1">
    <location>
        <begin position="728"/>
        <end position="741"/>
    </location>
</feature>
<dbReference type="Proteomes" id="UP000814176">
    <property type="component" value="Unassembled WGS sequence"/>
</dbReference>
<dbReference type="GeneID" id="72008969"/>
<evidence type="ECO:0000256" key="1">
    <source>
        <dbReference type="SAM" id="MobiDB-lite"/>
    </source>
</evidence>
<evidence type="ECO:0000313" key="2">
    <source>
        <dbReference type="EMBL" id="KAH9828642.1"/>
    </source>
</evidence>
<name>A0ABQ8JX65_9APHY</name>